<reference evidence="1 2" key="1">
    <citation type="submission" date="2021-06" db="EMBL/GenBank/DDBJ databases">
        <title>Caerostris extrusa draft genome.</title>
        <authorList>
            <person name="Kono N."/>
            <person name="Arakawa K."/>
        </authorList>
    </citation>
    <scope>NUCLEOTIDE SEQUENCE [LARGE SCALE GENOMIC DNA]</scope>
</reference>
<protein>
    <submittedName>
        <fullName evidence="1">Uncharacterized protein</fullName>
    </submittedName>
</protein>
<gene>
    <name evidence="1" type="ORF">CEXT_58901</name>
</gene>
<organism evidence="1 2">
    <name type="scientific">Caerostris extrusa</name>
    <name type="common">Bark spider</name>
    <name type="synonym">Caerostris bankana</name>
    <dbReference type="NCBI Taxonomy" id="172846"/>
    <lineage>
        <taxon>Eukaryota</taxon>
        <taxon>Metazoa</taxon>
        <taxon>Ecdysozoa</taxon>
        <taxon>Arthropoda</taxon>
        <taxon>Chelicerata</taxon>
        <taxon>Arachnida</taxon>
        <taxon>Araneae</taxon>
        <taxon>Araneomorphae</taxon>
        <taxon>Entelegynae</taxon>
        <taxon>Araneoidea</taxon>
        <taxon>Araneidae</taxon>
        <taxon>Caerostris</taxon>
    </lineage>
</organism>
<evidence type="ECO:0000313" key="2">
    <source>
        <dbReference type="Proteomes" id="UP001054945"/>
    </source>
</evidence>
<dbReference type="Proteomes" id="UP001054945">
    <property type="component" value="Unassembled WGS sequence"/>
</dbReference>
<sequence>MTSTLRDDRGLHTMIFSFSFMCKTHLASKHFAENPQNWILYHAHSIKTALKLRCLKAHAFKNPSEMGIRGTKRVVCRHKRVPGSSVAEIDSVELKSKRLRCGLKKGCLWFCYYSSGWVAHSMHPKDTARPFCIAASHMPQKVALKRSPLSSMAQQHDTLLCHLI</sequence>
<accession>A0AAV4QSG9</accession>
<keyword evidence="2" id="KW-1185">Reference proteome</keyword>
<dbReference type="AlphaFoldDB" id="A0AAV4QSG9"/>
<dbReference type="EMBL" id="BPLR01006755">
    <property type="protein sequence ID" value="GIY12190.1"/>
    <property type="molecule type" value="Genomic_DNA"/>
</dbReference>
<comment type="caution">
    <text evidence="1">The sequence shown here is derived from an EMBL/GenBank/DDBJ whole genome shotgun (WGS) entry which is preliminary data.</text>
</comment>
<evidence type="ECO:0000313" key="1">
    <source>
        <dbReference type="EMBL" id="GIY12190.1"/>
    </source>
</evidence>
<proteinExistence type="predicted"/>
<name>A0AAV4QSG9_CAEEX</name>